<dbReference type="AlphaFoldDB" id="A0A0A8ZRC4"/>
<proteinExistence type="predicted"/>
<sequence>MFTASPRDLACFELSFFLSFFLSCYGVVVVEKCFCLDNWK</sequence>
<dbReference type="PROSITE" id="PS51257">
    <property type="entry name" value="PROKAR_LIPOPROTEIN"/>
    <property type="match status" value="1"/>
</dbReference>
<reference evidence="1" key="2">
    <citation type="journal article" date="2015" name="Data Brief">
        <title>Shoot transcriptome of the giant reed, Arundo donax.</title>
        <authorList>
            <person name="Barrero R.A."/>
            <person name="Guerrero F.D."/>
            <person name="Moolhuijzen P."/>
            <person name="Goolsby J.A."/>
            <person name="Tidwell J."/>
            <person name="Bellgard S.E."/>
            <person name="Bellgard M.I."/>
        </authorList>
    </citation>
    <scope>NUCLEOTIDE SEQUENCE</scope>
    <source>
        <tissue evidence="1">Shoot tissue taken approximately 20 cm above the soil surface</tissue>
    </source>
</reference>
<reference evidence="1" key="1">
    <citation type="submission" date="2014-09" db="EMBL/GenBank/DDBJ databases">
        <authorList>
            <person name="Magalhaes I.L.F."/>
            <person name="Oliveira U."/>
            <person name="Santos F.R."/>
            <person name="Vidigal T.H.D.A."/>
            <person name="Brescovit A.D."/>
            <person name="Santos A.J."/>
        </authorList>
    </citation>
    <scope>NUCLEOTIDE SEQUENCE</scope>
    <source>
        <tissue evidence="1">Shoot tissue taken approximately 20 cm above the soil surface</tissue>
    </source>
</reference>
<protein>
    <submittedName>
        <fullName evidence="1">Uncharacterized protein</fullName>
    </submittedName>
</protein>
<evidence type="ECO:0000313" key="1">
    <source>
        <dbReference type="EMBL" id="JAD37387.1"/>
    </source>
</evidence>
<name>A0A0A8ZRC4_ARUDO</name>
<organism evidence="1">
    <name type="scientific">Arundo donax</name>
    <name type="common">Giant reed</name>
    <name type="synonym">Donax arundinaceus</name>
    <dbReference type="NCBI Taxonomy" id="35708"/>
    <lineage>
        <taxon>Eukaryota</taxon>
        <taxon>Viridiplantae</taxon>
        <taxon>Streptophyta</taxon>
        <taxon>Embryophyta</taxon>
        <taxon>Tracheophyta</taxon>
        <taxon>Spermatophyta</taxon>
        <taxon>Magnoliopsida</taxon>
        <taxon>Liliopsida</taxon>
        <taxon>Poales</taxon>
        <taxon>Poaceae</taxon>
        <taxon>PACMAD clade</taxon>
        <taxon>Arundinoideae</taxon>
        <taxon>Arundineae</taxon>
        <taxon>Arundo</taxon>
    </lineage>
</organism>
<dbReference type="EMBL" id="GBRH01260508">
    <property type="protein sequence ID" value="JAD37387.1"/>
    <property type="molecule type" value="Transcribed_RNA"/>
</dbReference>
<accession>A0A0A8ZRC4</accession>